<keyword evidence="8 15" id="KW-0675">Receptor</keyword>
<dbReference type="CDD" id="cd01347">
    <property type="entry name" value="ligand_gated_channel"/>
    <property type="match status" value="1"/>
</dbReference>
<dbReference type="SUPFAM" id="SSF56935">
    <property type="entry name" value="Porins"/>
    <property type="match status" value="1"/>
</dbReference>
<evidence type="ECO:0000256" key="6">
    <source>
        <dbReference type="ARBA" id="ARBA00023077"/>
    </source>
</evidence>
<organism evidence="15 16">
    <name type="scientific">Selenomonas montiformis</name>
    <dbReference type="NCBI Taxonomy" id="2652285"/>
    <lineage>
        <taxon>Bacteria</taxon>
        <taxon>Bacillati</taxon>
        <taxon>Bacillota</taxon>
        <taxon>Negativicutes</taxon>
        <taxon>Selenomonadales</taxon>
        <taxon>Selenomonadaceae</taxon>
        <taxon>Selenomonas</taxon>
    </lineage>
</organism>
<keyword evidence="4 10" id="KW-0812">Transmembrane</keyword>
<accession>A0A6I2UTM6</accession>
<dbReference type="GO" id="GO:0044718">
    <property type="term" value="P:siderophore transmembrane transport"/>
    <property type="evidence" value="ECO:0007669"/>
    <property type="project" value="TreeGrafter"/>
</dbReference>
<feature type="chain" id="PRO_5026011427" evidence="12">
    <location>
        <begin position="28"/>
        <end position="628"/>
    </location>
</feature>
<evidence type="ECO:0000256" key="3">
    <source>
        <dbReference type="ARBA" id="ARBA00022452"/>
    </source>
</evidence>
<dbReference type="RefSeq" id="WP_154620383.1">
    <property type="nucleotide sequence ID" value="NZ_VUNL01000004.1"/>
</dbReference>
<keyword evidence="9 10" id="KW-0998">Cell outer membrane</keyword>
<evidence type="ECO:0000259" key="13">
    <source>
        <dbReference type="Pfam" id="PF00593"/>
    </source>
</evidence>
<keyword evidence="7 10" id="KW-0472">Membrane</keyword>
<dbReference type="InterPro" id="IPR000531">
    <property type="entry name" value="Beta-barrel_TonB"/>
</dbReference>
<feature type="domain" description="TonB-dependent receptor-like beta-barrel" evidence="13">
    <location>
        <begin position="176"/>
        <end position="599"/>
    </location>
</feature>
<comment type="subcellular location">
    <subcellularLocation>
        <location evidence="1 10">Cell outer membrane</location>
        <topology evidence="1 10">Multi-pass membrane protein</topology>
    </subcellularLocation>
</comment>
<feature type="signal peptide" evidence="12">
    <location>
        <begin position="1"/>
        <end position="27"/>
    </location>
</feature>
<protein>
    <submittedName>
        <fullName evidence="15">TonB-dependent receptor</fullName>
    </submittedName>
</protein>
<evidence type="ECO:0000256" key="4">
    <source>
        <dbReference type="ARBA" id="ARBA00022692"/>
    </source>
</evidence>
<evidence type="ECO:0000259" key="14">
    <source>
        <dbReference type="Pfam" id="PF07715"/>
    </source>
</evidence>
<dbReference type="PROSITE" id="PS52016">
    <property type="entry name" value="TONB_DEPENDENT_REC_3"/>
    <property type="match status" value="1"/>
</dbReference>
<keyword evidence="16" id="KW-1185">Reference proteome</keyword>
<comment type="caution">
    <text evidence="15">The sequence shown here is derived from an EMBL/GenBank/DDBJ whole genome shotgun (WGS) entry which is preliminary data.</text>
</comment>
<dbReference type="InterPro" id="IPR037066">
    <property type="entry name" value="Plug_dom_sf"/>
</dbReference>
<dbReference type="PANTHER" id="PTHR30069">
    <property type="entry name" value="TONB-DEPENDENT OUTER MEMBRANE RECEPTOR"/>
    <property type="match status" value="1"/>
</dbReference>
<evidence type="ECO:0000256" key="8">
    <source>
        <dbReference type="ARBA" id="ARBA00023170"/>
    </source>
</evidence>
<reference evidence="15 16" key="1">
    <citation type="submission" date="2019-08" db="EMBL/GenBank/DDBJ databases">
        <title>In-depth cultivation of the pig gut microbiome towards novel bacterial diversity and tailored functional studies.</title>
        <authorList>
            <person name="Wylensek D."/>
            <person name="Hitch T.C.A."/>
            <person name="Clavel T."/>
        </authorList>
    </citation>
    <scope>NUCLEOTIDE SEQUENCE [LARGE SCALE GENOMIC DNA]</scope>
    <source>
        <strain evidence="16">WCA-380-WT-3B3</strain>
    </source>
</reference>
<name>A0A6I2UTM6_9FIRM</name>
<dbReference type="Proteomes" id="UP000430222">
    <property type="component" value="Unassembled WGS sequence"/>
</dbReference>
<keyword evidence="2 10" id="KW-0813">Transport</keyword>
<dbReference type="Gene3D" id="2.170.130.10">
    <property type="entry name" value="TonB-dependent receptor, plug domain"/>
    <property type="match status" value="1"/>
</dbReference>
<proteinExistence type="inferred from homology"/>
<dbReference type="GO" id="GO:0009279">
    <property type="term" value="C:cell outer membrane"/>
    <property type="evidence" value="ECO:0007669"/>
    <property type="project" value="UniProtKB-SubCell"/>
</dbReference>
<dbReference type="InterPro" id="IPR036942">
    <property type="entry name" value="Beta-barrel_TonB_sf"/>
</dbReference>
<dbReference type="EMBL" id="VUNL01000004">
    <property type="protein sequence ID" value="MSV24567.1"/>
    <property type="molecule type" value="Genomic_DNA"/>
</dbReference>
<comment type="similarity">
    <text evidence="10 11">Belongs to the TonB-dependent receptor family.</text>
</comment>
<dbReference type="Gene3D" id="2.40.170.20">
    <property type="entry name" value="TonB-dependent receptor, beta-barrel domain"/>
    <property type="match status" value="1"/>
</dbReference>
<dbReference type="InterPro" id="IPR039426">
    <property type="entry name" value="TonB-dep_rcpt-like"/>
</dbReference>
<evidence type="ECO:0000256" key="1">
    <source>
        <dbReference type="ARBA" id="ARBA00004571"/>
    </source>
</evidence>
<evidence type="ECO:0000256" key="10">
    <source>
        <dbReference type="PROSITE-ProRule" id="PRU01360"/>
    </source>
</evidence>
<dbReference type="PANTHER" id="PTHR30069:SF29">
    <property type="entry name" value="HEMOGLOBIN AND HEMOGLOBIN-HAPTOGLOBIN-BINDING PROTEIN 1-RELATED"/>
    <property type="match status" value="1"/>
</dbReference>
<dbReference type="Pfam" id="PF07715">
    <property type="entry name" value="Plug"/>
    <property type="match status" value="1"/>
</dbReference>
<keyword evidence="3 10" id="KW-1134">Transmembrane beta strand</keyword>
<dbReference type="AlphaFoldDB" id="A0A6I2UTM6"/>
<evidence type="ECO:0000256" key="5">
    <source>
        <dbReference type="ARBA" id="ARBA00022729"/>
    </source>
</evidence>
<dbReference type="InterPro" id="IPR012910">
    <property type="entry name" value="Plug_dom"/>
</dbReference>
<evidence type="ECO:0000256" key="7">
    <source>
        <dbReference type="ARBA" id="ARBA00023136"/>
    </source>
</evidence>
<evidence type="ECO:0000313" key="16">
    <source>
        <dbReference type="Proteomes" id="UP000430222"/>
    </source>
</evidence>
<evidence type="ECO:0000256" key="11">
    <source>
        <dbReference type="RuleBase" id="RU003357"/>
    </source>
</evidence>
<keyword evidence="5 12" id="KW-0732">Signal</keyword>
<sequence length="628" mass="70379">MNQKTLTYAVVSSLTLGTLCFAGHAAAAGESVSGDLGETVVTAERIPSRRLDTPADVTVITAREIEARHYTDFAEALQHVYGTVMTNGANGADQTVRIDGEERVVVMVDGERINDEQGSMSRASATLTRIPSLKDVERIEIVRGGGSALYGSDAVGGVINIITKKVRENRTVVDLSTGSWGTHAYEVATQGRSDRFSWSATAALQKRGYFYYKDRQGNSVRMPDSDYSNDGASLNLVQRLDDAQSLALRYSHRTMDGSQPAWLYGVFQSTRQDEIFNDVSLTYRFREDTSLPGYLRYFNHYKSVFFSGKFHTRLQGVDYQDGWAPSANQKIIAGAEWHQSNSSNRQSGYMDRETANTAVFLQDTIKLAPKWIAVPGVRMDHHTAFGTHWSPKAAVNYRPDPATKVYASWGRVFKAPTADDLYYQVDYGAWGSYKGNPDLKPESGHTEQIGLTRDMGRDASLDVRLFRSILHDAIDWHSADGMNWTVSNIAREKKRGLSLSWKQKLSPFWSYDLAYSYTHTETNDSHNASVSQYLKANSQPNGYRAGIHYHQGAWTADLDGRMGTGLDREAYGMRRYALLDFYTSYAYNPQLTIYAKALNFTNQAWSRYSGWKYPGAGRFFQIGLTYSF</sequence>
<gene>
    <name evidence="15" type="ORF">FYJ78_05065</name>
</gene>
<evidence type="ECO:0000256" key="9">
    <source>
        <dbReference type="ARBA" id="ARBA00023237"/>
    </source>
</evidence>
<feature type="domain" description="TonB-dependent receptor plug" evidence="14">
    <location>
        <begin position="51"/>
        <end position="158"/>
    </location>
</feature>
<dbReference type="Pfam" id="PF00593">
    <property type="entry name" value="TonB_dep_Rec_b-barrel"/>
    <property type="match status" value="1"/>
</dbReference>
<evidence type="ECO:0000313" key="15">
    <source>
        <dbReference type="EMBL" id="MSV24567.1"/>
    </source>
</evidence>
<dbReference type="GO" id="GO:0015344">
    <property type="term" value="F:siderophore uptake transmembrane transporter activity"/>
    <property type="evidence" value="ECO:0007669"/>
    <property type="project" value="TreeGrafter"/>
</dbReference>
<evidence type="ECO:0000256" key="12">
    <source>
        <dbReference type="SAM" id="SignalP"/>
    </source>
</evidence>
<keyword evidence="6 11" id="KW-0798">TonB box</keyword>
<evidence type="ECO:0000256" key="2">
    <source>
        <dbReference type="ARBA" id="ARBA00022448"/>
    </source>
</evidence>